<gene>
    <name evidence="3" type="ORF">GCM10009554_80690</name>
</gene>
<dbReference type="InterPro" id="IPR021454">
    <property type="entry name" value="DUF3105"/>
</dbReference>
<sequence>MGKSQKQSRRELVEKMQRDQARGDRNRTRLIIAACIVVGLAIIAYPAIKLIQDSKTRNAAISDLGVAASAASCDTPTEDKASGTQDHKPDGTVIPYPVSPPSSGPHYAVWAPLSKKFYADSDRPPVPNLVHNLEHGYTILWYNEETMKKQDQVDLIEKISKAKLPESSNGKFIAAPFKASDGAAWPAGKNIAFSHWSGMAADGKTAFGHRQFCGSVSGEALKNFMDKYPSTDAQEPNGG</sequence>
<evidence type="ECO:0008006" key="5">
    <source>
        <dbReference type="Google" id="ProtNLM"/>
    </source>
</evidence>
<feature type="region of interest" description="Disordered" evidence="1">
    <location>
        <begin position="1"/>
        <end position="23"/>
    </location>
</feature>
<keyword evidence="2" id="KW-0812">Transmembrane</keyword>
<evidence type="ECO:0000313" key="3">
    <source>
        <dbReference type="EMBL" id="GAA0962574.1"/>
    </source>
</evidence>
<keyword evidence="2" id="KW-0472">Membrane</keyword>
<feature type="region of interest" description="Disordered" evidence="1">
    <location>
        <begin position="72"/>
        <end position="93"/>
    </location>
</feature>
<name>A0ABP4CAT4_9ACTN</name>
<dbReference type="Pfam" id="PF11303">
    <property type="entry name" value="DUF3105"/>
    <property type="match status" value="1"/>
</dbReference>
<evidence type="ECO:0000256" key="1">
    <source>
        <dbReference type="SAM" id="MobiDB-lite"/>
    </source>
</evidence>
<feature type="compositionally biased region" description="Basic and acidic residues" evidence="1">
    <location>
        <begin position="77"/>
        <end position="90"/>
    </location>
</feature>
<evidence type="ECO:0000256" key="2">
    <source>
        <dbReference type="SAM" id="Phobius"/>
    </source>
</evidence>
<evidence type="ECO:0000313" key="4">
    <source>
        <dbReference type="Proteomes" id="UP001500542"/>
    </source>
</evidence>
<keyword evidence="4" id="KW-1185">Reference proteome</keyword>
<dbReference type="EMBL" id="BAAAHK010000024">
    <property type="protein sequence ID" value="GAA0962574.1"/>
    <property type="molecule type" value="Genomic_DNA"/>
</dbReference>
<feature type="transmembrane region" description="Helical" evidence="2">
    <location>
        <begin position="30"/>
        <end position="48"/>
    </location>
</feature>
<dbReference type="Proteomes" id="UP001500542">
    <property type="component" value="Unassembled WGS sequence"/>
</dbReference>
<accession>A0ABP4CAT4</accession>
<organism evidence="3 4">
    <name type="scientific">Kribbella koreensis</name>
    <dbReference type="NCBI Taxonomy" id="57909"/>
    <lineage>
        <taxon>Bacteria</taxon>
        <taxon>Bacillati</taxon>
        <taxon>Actinomycetota</taxon>
        <taxon>Actinomycetes</taxon>
        <taxon>Propionibacteriales</taxon>
        <taxon>Kribbellaceae</taxon>
        <taxon>Kribbella</taxon>
    </lineage>
</organism>
<protein>
    <recommendedName>
        <fullName evidence="5">DUF3105 domain-containing protein</fullName>
    </recommendedName>
</protein>
<feature type="compositionally biased region" description="Basic and acidic residues" evidence="1">
    <location>
        <begin position="8"/>
        <end position="23"/>
    </location>
</feature>
<reference evidence="4" key="1">
    <citation type="journal article" date="2019" name="Int. J. Syst. Evol. Microbiol.">
        <title>The Global Catalogue of Microorganisms (GCM) 10K type strain sequencing project: providing services to taxonomists for standard genome sequencing and annotation.</title>
        <authorList>
            <consortium name="The Broad Institute Genomics Platform"/>
            <consortium name="The Broad Institute Genome Sequencing Center for Infectious Disease"/>
            <person name="Wu L."/>
            <person name="Ma J."/>
        </authorList>
    </citation>
    <scope>NUCLEOTIDE SEQUENCE [LARGE SCALE GENOMIC DNA]</scope>
    <source>
        <strain evidence="4">JCM 10977</strain>
    </source>
</reference>
<comment type="caution">
    <text evidence="3">The sequence shown here is derived from an EMBL/GenBank/DDBJ whole genome shotgun (WGS) entry which is preliminary data.</text>
</comment>
<dbReference type="RefSeq" id="WP_343983540.1">
    <property type="nucleotide sequence ID" value="NZ_BAAAHK010000024.1"/>
</dbReference>
<keyword evidence="2" id="KW-1133">Transmembrane helix</keyword>
<proteinExistence type="predicted"/>